<keyword evidence="2 3" id="KW-0040">ANK repeat</keyword>
<dbReference type="InterPro" id="IPR007111">
    <property type="entry name" value="NACHT_NTPase"/>
</dbReference>
<reference evidence="5" key="1">
    <citation type="submission" date="2022-10" db="EMBL/GenBank/DDBJ databases">
        <title>Fusarium specimens isolated from Avocado Roots.</title>
        <authorList>
            <person name="Stajich J."/>
            <person name="Roper C."/>
            <person name="Heimlech-Rivalta G."/>
        </authorList>
    </citation>
    <scope>NUCLEOTIDE SEQUENCE</scope>
    <source>
        <strain evidence="5">CF00143</strain>
    </source>
</reference>
<proteinExistence type="predicted"/>
<dbReference type="PANTHER" id="PTHR24198:SF165">
    <property type="entry name" value="ANKYRIN REPEAT-CONTAINING PROTEIN-RELATED"/>
    <property type="match status" value="1"/>
</dbReference>
<feature type="repeat" description="ANK" evidence="3">
    <location>
        <begin position="1800"/>
        <end position="1833"/>
    </location>
</feature>
<feature type="repeat" description="ANK" evidence="3">
    <location>
        <begin position="1007"/>
        <end position="1045"/>
    </location>
</feature>
<dbReference type="InterPro" id="IPR036770">
    <property type="entry name" value="Ankyrin_rpt-contain_sf"/>
</dbReference>
<dbReference type="OrthoDB" id="21416at2759"/>
<dbReference type="Pfam" id="PF24883">
    <property type="entry name" value="NPHP3_N"/>
    <property type="match status" value="1"/>
</dbReference>
<dbReference type="SMART" id="SM00248">
    <property type="entry name" value="ANK"/>
    <property type="match status" value="21"/>
</dbReference>
<organism evidence="5 6">
    <name type="scientific">Fusarium irregulare</name>
    <dbReference type="NCBI Taxonomy" id="2494466"/>
    <lineage>
        <taxon>Eukaryota</taxon>
        <taxon>Fungi</taxon>
        <taxon>Dikarya</taxon>
        <taxon>Ascomycota</taxon>
        <taxon>Pezizomycotina</taxon>
        <taxon>Sordariomycetes</taxon>
        <taxon>Hypocreomycetidae</taxon>
        <taxon>Hypocreales</taxon>
        <taxon>Nectriaceae</taxon>
        <taxon>Fusarium</taxon>
        <taxon>Fusarium incarnatum-equiseti species complex</taxon>
    </lineage>
</organism>
<evidence type="ECO:0000256" key="1">
    <source>
        <dbReference type="ARBA" id="ARBA00022737"/>
    </source>
</evidence>
<dbReference type="PROSITE" id="PS50297">
    <property type="entry name" value="ANK_REP_REGION"/>
    <property type="match status" value="5"/>
</dbReference>
<dbReference type="Gene3D" id="3.40.50.300">
    <property type="entry name" value="P-loop containing nucleotide triphosphate hydrolases"/>
    <property type="match status" value="1"/>
</dbReference>
<evidence type="ECO:0000313" key="6">
    <source>
        <dbReference type="Proteomes" id="UP001152130"/>
    </source>
</evidence>
<feature type="repeat" description="ANK" evidence="3">
    <location>
        <begin position="893"/>
        <end position="931"/>
    </location>
</feature>
<protein>
    <recommendedName>
        <fullName evidence="4">NACHT domain-containing protein</fullName>
    </recommendedName>
</protein>
<feature type="domain" description="NACHT" evidence="4">
    <location>
        <begin position="58"/>
        <end position="201"/>
    </location>
</feature>
<evidence type="ECO:0000259" key="4">
    <source>
        <dbReference type="PROSITE" id="PS50837"/>
    </source>
</evidence>
<evidence type="ECO:0000256" key="2">
    <source>
        <dbReference type="ARBA" id="ARBA00023043"/>
    </source>
</evidence>
<dbReference type="PANTHER" id="PTHR24198">
    <property type="entry name" value="ANKYRIN REPEAT AND PROTEIN KINASE DOMAIN-CONTAINING PROTEIN"/>
    <property type="match status" value="1"/>
</dbReference>
<gene>
    <name evidence="5" type="ORF">NW766_009834</name>
</gene>
<dbReference type="PROSITE" id="PS50088">
    <property type="entry name" value="ANK_REPEAT"/>
    <property type="match status" value="7"/>
</dbReference>
<dbReference type="InterPro" id="IPR056884">
    <property type="entry name" value="NPHP3-like_N"/>
</dbReference>
<dbReference type="Gene3D" id="1.25.40.20">
    <property type="entry name" value="Ankyrin repeat-containing domain"/>
    <property type="match status" value="8"/>
</dbReference>
<dbReference type="Proteomes" id="UP001152130">
    <property type="component" value="Unassembled WGS sequence"/>
</dbReference>
<dbReference type="InterPro" id="IPR027417">
    <property type="entry name" value="P-loop_NTPase"/>
</dbReference>
<keyword evidence="6" id="KW-1185">Reference proteome</keyword>
<accession>A0A9W8PIG3</accession>
<dbReference type="EMBL" id="JAPDHF010000016">
    <property type="protein sequence ID" value="KAJ4008019.1"/>
    <property type="molecule type" value="Genomic_DNA"/>
</dbReference>
<evidence type="ECO:0000313" key="5">
    <source>
        <dbReference type="EMBL" id="KAJ4008019.1"/>
    </source>
</evidence>
<feature type="repeat" description="ANK" evidence="3">
    <location>
        <begin position="542"/>
        <end position="574"/>
    </location>
</feature>
<comment type="caution">
    <text evidence="5">The sequence shown here is derived from an EMBL/GenBank/DDBJ whole genome shotgun (WGS) entry which is preliminary data.</text>
</comment>
<evidence type="ECO:0000256" key="3">
    <source>
        <dbReference type="PROSITE-ProRule" id="PRU00023"/>
    </source>
</evidence>
<dbReference type="InterPro" id="IPR002110">
    <property type="entry name" value="Ankyrin_rpt"/>
</dbReference>
<dbReference type="Pfam" id="PF12796">
    <property type="entry name" value="Ank_2"/>
    <property type="match status" value="3"/>
</dbReference>
<feature type="repeat" description="ANK" evidence="3">
    <location>
        <begin position="1208"/>
        <end position="1233"/>
    </location>
</feature>
<dbReference type="SUPFAM" id="SSF48403">
    <property type="entry name" value="Ankyrin repeat"/>
    <property type="match status" value="4"/>
</dbReference>
<feature type="repeat" description="ANK" evidence="3">
    <location>
        <begin position="575"/>
        <end position="609"/>
    </location>
</feature>
<keyword evidence="1" id="KW-0677">Repeat</keyword>
<feature type="repeat" description="ANK" evidence="3">
    <location>
        <begin position="1725"/>
        <end position="1757"/>
    </location>
</feature>
<name>A0A9W8PIG3_9HYPO</name>
<dbReference type="PROSITE" id="PS50837">
    <property type="entry name" value="NACHT"/>
    <property type="match status" value="1"/>
</dbReference>
<dbReference type="SUPFAM" id="SSF52540">
    <property type="entry name" value="P-loop containing nucleoside triphosphate hydrolases"/>
    <property type="match status" value="1"/>
</dbReference>
<dbReference type="Pfam" id="PF00023">
    <property type="entry name" value="Ank"/>
    <property type="match status" value="1"/>
</dbReference>
<sequence>MVDQSSIPGFNASTVPPQDAATLERLHTWIEPTEYRGTSQWLFDSPVFQQWYGARDHGILWIRGVPGVGKSVLAARLVRHLNAEQYPVFHFFFRHSIESNHRPEAALRDWIAQSLPSSPALQLELKNLALEHKDVASVDQLTVTDLWHLLNLALGSIPRAYFVVDALDEMDQDVIQDFLHLLDQLGNSNPGRVKLIITSRPIPLVEKTVRNIKVIDIRLNNDQVSPDIFKYLRHRVDGVLPTLGNHEAIVSKVLEKAGDVFLYAKLAMDTLCEQEVTSHQQMLDVIDKAPLNLSMMYGNLIREHMERTGLPEGLNILVLQLVTYANRPLRLLEISDCIKVIRPDYTQDIATMKNIVRTSCGPLLEVLPDETVRVVHHSLTEYLLGLNRSPSDKDIPVFEPAHTHNAVALLCLSYLQAGCLDTLEYDRQKQRKNPQMSPFISYAATNWHVHIAKSSAQGFPQEEANEAILSLLMTPQNSKKLALLLRSKASDDEQFWEELSSFVNQEEGKALLIALHLDLSSFSRYLADRIDMKTAGNIGSSRLHPPLHSASIRGNLDMVRLLISKGVSISHYNARGYTALHEALRVKSISYAIVKYLLDVGADPWQRERNSDENPLDVSIEGKNHKIDDEDVQLLASNPPIESAFSYGDEQVAELFLPHIKSEKAARYAFLRVLTNSKRPEIMRKIVDLGIMELNSPIFGDTLLLTACTHLVPDAVKLLLDAGADPNFPRDEIRINPVGITTEGGANVLHGLAAPAKYGGVRREIPEDRLEACFALVFAAGANVTQVDDEGMTPLHKAMTPLAAKLLLDAGADPFALDKNGLTPLDVAYSVDVAEVLLAKTDINTRRHNGRTVLLQTLYKEDYRITPTDDRSKLEMALNLLDLGVNPRISDSDGNGPLHYLTKIGVEHKPDAIRLLERLVQAGVDVNLRNNRGQTALHTLNYRDYIWAGTDSFKPLLALPAVDVNAADENGYTFLFNAISLSGNIIKHEFVDLMVQTGAYFNATDIRGRTLLHVFLKHIRSDVGPDDEMMKLLVEKGADPRQTDREGDTLWHEAARTFSGRRLVWPKVFHTITALGVDPRQRNNRGKTPLHVMCEHDQEALRDQFRYPAEGNPTLFQYIVQQNHDGINEPDDEGIVPLHTLSTFSTDLTERLLEAGADATLATREGLNVFHLASRGRQSNVIGVLIDWFKAKRNTEQLVNAVNAKDERGRGPLYYACASGRYQSVDLLIKAGAVPVLDTYENSALQGLVEFEEELKNWRNGTDYPGAGATLVNEAPTIVSQDRIDDILNLFINTATSSNWQGIDHAIIAAANRQHDYTVESLLRARMSLGLLAPPPSPPEVQACLQRRTKLLASTLETRHADHGFSSQVVFMIAERLYDAIPSYIQDYSPKPESAYFYEVLLELSLGGHASLLDDLLTPEVISDLERDTGSMEEETANERRQDLSSLLAAACMSKQPNLHVIKLLMQKGAKADKIVVGSGHPTTALHILVENSQHRWWQTAQALPYILERGVDFEVRINGGLTPLRLSLEHLERPSWRVRATKMLLQAGANPSSVDGKGKSCLAHAVGHDSVFQLLLSHGAVLDPTTMASAILARDVKTIEMMLESGADPNSRKVGFGPSHRPSADMTDPYDETGLYPLDLLVTSRGFDHQDETCVRILDLLFQHGADPNGRYPDTSIAHRVLGRKTSDSDYTPFKLDGLGLRRNYSVDMILEHPLLEVNAQDAEGTLLLHVAYRFGDMKSTKRLMKRGAAIRARDNWGRNILHQSPNYNYRDFDADLQLQLLEALITSAPELLQQADKDGRTPLHCAISRRASKEEIELFISKGADVHAKDTSGNTALHLLFKEEWNFTVNGEYLILDERKLQVINHLVSKGLDVNARNKAGETAVFNYFREGALRLRTSQGEEVREVDEALRRQNINTEDSITLEKEQVLWELFYEWSVDWTIFNNERQSLLHIVAAKSVSNEGLKSTRLLRFEFLMGQGLDVHAEDSNGRTALDIAAAVGAEDILTHFKAD</sequence>